<keyword evidence="2 7" id="KW-0436">Ligase</keyword>
<protein>
    <submittedName>
        <fullName evidence="7">AMP-dependent synthetase and ligase</fullName>
    </submittedName>
</protein>
<dbReference type="Pfam" id="PF13193">
    <property type="entry name" value="AMP-binding_C"/>
    <property type="match status" value="1"/>
</dbReference>
<dbReference type="InterPro" id="IPR000873">
    <property type="entry name" value="AMP-dep_synth/lig_dom"/>
</dbReference>
<dbReference type="PROSITE" id="PS00455">
    <property type="entry name" value="AMP_BINDING"/>
    <property type="match status" value="1"/>
</dbReference>
<dbReference type="GO" id="GO:0016874">
    <property type="term" value="F:ligase activity"/>
    <property type="evidence" value="ECO:0007669"/>
    <property type="project" value="UniProtKB-KW"/>
</dbReference>
<evidence type="ECO:0000313" key="8">
    <source>
        <dbReference type="Proteomes" id="UP000242146"/>
    </source>
</evidence>
<reference evidence="7 8" key="1">
    <citation type="submission" date="2016-07" db="EMBL/GenBank/DDBJ databases">
        <title>Pervasive Adenine N6-methylation of Active Genes in Fungi.</title>
        <authorList>
            <consortium name="DOE Joint Genome Institute"/>
            <person name="Mondo S.J."/>
            <person name="Dannebaum R.O."/>
            <person name="Kuo R.C."/>
            <person name="Labutti K."/>
            <person name="Haridas S."/>
            <person name="Kuo A."/>
            <person name="Salamov A."/>
            <person name="Ahrendt S.R."/>
            <person name="Lipzen A."/>
            <person name="Sullivan W."/>
            <person name="Andreopoulos W.B."/>
            <person name="Clum A."/>
            <person name="Lindquist E."/>
            <person name="Daum C."/>
            <person name="Ramamoorthy G.K."/>
            <person name="Gryganskyi A."/>
            <person name="Culley D."/>
            <person name="Magnuson J.K."/>
            <person name="James T.Y."/>
            <person name="O'Malley M.A."/>
            <person name="Stajich J.E."/>
            <person name="Spatafora J.W."/>
            <person name="Visel A."/>
            <person name="Grigoriev I.V."/>
        </authorList>
    </citation>
    <scope>NUCLEOTIDE SEQUENCE [LARGE SCALE GENOMIC DNA]</scope>
    <source>
        <strain evidence="7 8">NRRL 3301</strain>
    </source>
</reference>
<gene>
    <name evidence="7" type="ORF">DM01DRAFT_1334683</name>
</gene>
<dbReference type="SUPFAM" id="SSF56801">
    <property type="entry name" value="Acetyl-CoA synthetase-like"/>
    <property type="match status" value="1"/>
</dbReference>
<accession>A0A1X2GKM6</accession>
<name>A0A1X2GKM6_9FUNG</name>
<dbReference type="InterPro" id="IPR045851">
    <property type="entry name" value="AMP-bd_C_sf"/>
</dbReference>
<feature type="domain" description="AMP-binding enzyme C-terminal" evidence="6">
    <location>
        <begin position="473"/>
        <end position="548"/>
    </location>
</feature>
<evidence type="ECO:0000256" key="4">
    <source>
        <dbReference type="ARBA" id="ARBA00023098"/>
    </source>
</evidence>
<dbReference type="Gene3D" id="3.30.300.30">
    <property type="match status" value="1"/>
</dbReference>
<dbReference type="InterPro" id="IPR042099">
    <property type="entry name" value="ANL_N_sf"/>
</dbReference>
<dbReference type="InterPro" id="IPR020845">
    <property type="entry name" value="AMP-binding_CS"/>
</dbReference>
<evidence type="ECO:0000259" key="5">
    <source>
        <dbReference type="Pfam" id="PF00501"/>
    </source>
</evidence>
<comment type="caution">
    <text evidence="7">The sequence shown here is derived from an EMBL/GenBank/DDBJ whole genome shotgun (WGS) entry which is preliminary data.</text>
</comment>
<dbReference type="Pfam" id="PF00501">
    <property type="entry name" value="AMP-binding"/>
    <property type="match status" value="1"/>
</dbReference>
<dbReference type="FunFam" id="3.30.300.30:FF:000008">
    <property type="entry name" value="2,3-dihydroxybenzoate-AMP ligase"/>
    <property type="match status" value="1"/>
</dbReference>
<comment type="similarity">
    <text evidence="1">Belongs to the ATP-dependent AMP-binding enzyme family.</text>
</comment>
<dbReference type="PANTHER" id="PTHR43859">
    <property type="entry name" value="ACYL-ACTIVATING ENZYME"/>
    <property type="match status" value="1"/>
</dbReference>
<dbReference type="Proteomes" id="UP000242146">
    <property type="component" value="Unassembled WGS sequence"/>
</dbReference>
<evidence type="ECO:0000259" key="6">
    <source>
        <dbReference type="Pfam" id="PF13193"/>
    </source>
</evidence>
<evidence type="ECO:0000256" key="3">
    <source>
        <dbReference type="ARBA" id="ARBA00022832"/>
    </source>
</evidence>
<sequence length="566" mass="63269">MTTKAQNRLASLVAHLDSPNDGPFFDSLRLDRSPNDVPYLSPMDPLRFLLRSAMVYTNKEAVSHRDMVWTYRQFTERVQRLATGLLEEVHVQKGDRVGVLCNNVPAFLEAHYAIPASGAIIVPLNSRLAAAEIEYIIDHAGCSVLIVQDHLLPQVTNKVKAKVALLQVNDRPEDPSLDPYEQLLARQKPRLWRHMPLVNDELATLSINYTSGSTGRPKGVMATYRGCYLTSLNHCIQDSLTSSTVMLWTLPLFHCNGWCFPWAVVAVGGKHMLMNGIDYEYIWKCLKEKGVSHFNGAPTVQNEICNHPDAARLEKPVLVMSGGSALSSTLIKKMKALNIQPTQIYGLTEVHGAQTFTYEPWHQQLYYPGNEERQHEMLARQGFNAVVADEVRVLDQHGKDVPSDGQTIGEVCFSGNVNMKGYYDNPEETKKVFRHGYFWSGDLGVRHIDGVIEILDRSKDVIISGGENISSIEVESVIAQIPQVFECAVVGTPDDKWGERPFAFVILKENQALSEADVIAFCKTQLAGFKCPAKVSFVTSIPKTGTGKVQKYILRNGLWKDKTRKI</sequence>
<dbReference type="OrthoDB" id="10253115at2759"/>
<dbReference type="STRING" id="101127.A0A1X2GKM6"/>
<dbReference type="InterPro" id="IPR025110">
    <property type="entry name" value="AMP-bd_C"/>
</dbReference>
<dbReference type="GO" id="GO:0006631">
    <property type="term" value="P:fatty acid metabolic process"/>
    <property type="evidence" value="ECO:0007669"/>
    <property type="project" value="UniProtKB-KW"/>
</dbReference>
<dbReference type="AlphaFoldDB" id="A0A1X2GKM6"/>
<evidence type="ECO:0000313" key="7">
    <source>
        <dbReference type="EMBL" id="ORX56188.1"/>
    </source>
</evidence>
<keyword evidence="4" id="KW-0443">Lipid metabolism</keyword>
<keyword evidence="3" id="KW-0276">Fatty acid metabolism</keyword>
<evidence type="ECO:0000256" key="1">
    <source>
        <dbReference type="ARBA" id="ARBA00006432"/>
    </source>
</evidence>
<dbReference type="Gene3D" id="3.40.50.12780">
    <property type="entry name" value="N-terminal domain of ligase-like"/>
    <property type="match status" value="1"/>
</dbReference>
<dbReference type="EMBL" id="MCGT01000010">
    <property type="protein sequence ID" value="ORX56188.1"/>
    <property type="molecule type" value="Genomic_DNA"/>
</dbReference>
<organism evidence="7 8">
    <name type="scientific">Hesseltinella vesiculosa</name>
    <dbReference type="NCBI Taxonomy" id="101127"/>
    <lineage>
        <taxon>Eukaryota</taxon>
        <taxon>Fungi</taxon>
        <taxon>Fungi incertae sedis</taxon>
        <taxon>Mucoromycota</taxon>
        <taxon>Mucoromycotina</taxon>
        <taxon>Mucoromycetes</taxon>
        <taxon>Mucorales</taxon>
        <taxon>Cunninghamellaceae</taxon>
        <taxon>Hesseltinella</taxon>
    </lineage>
</organism>
<keyword evidence="8" id="KW-1185">Reference proteome</keyword>
<proteinExistence type="inferred from homology"/>
<feature type="domain" description="AMP-dependent synthetase/ligase" evidence="5">
    <location>
        <begin position="51"/>
        <end position="423"/>
    </location>
</feature>
<dbReference type="PANTHER" id="PTHR43859:SF4">
    <property type="entry name" value="BUTANOATE--COA LIGASE AAE1-RELATED"/>
    <property type="match status" value="1"/>
</dbReference>
<evidence type="ECO:0000256" key="2">
    <source>
        <dbReference type="ARBA" id="ARBA00022598"/>
    </source>
</evidence>